<feature type="transmembrane region" description="Helical" evidence="1">
    <location>
        <begin position="27"/>
        <end position="46"/>
    </location>
</feature>
<keyword evidence="1" id="KW-1133">Transmembrane helix</keyword>
<accession>A0A0F9RBW5</accession>
<comment type="caution">
    <text evidence="2">The sequence shown here is derived from an EMBL/GenBank/DDBJ whole genome shotgun (WGS) entry which is preliminary data.</text>
</comment>
<proteinExistence type="predicted"/>
<feature type="transmembrane region" description="Helical" evidence="1">
    <location>
        <begin position="143"/>
        <end position="162"/>
    </location>
</feature>
<evidence type="ECO:0008006" key="3">
    <source>
        <dbReference type="Google" id="ProtNLM"/>
    </source>
</evidence>
<feature type="transmembrane region" description="Helical" evidence="1">
    <location>
        <begin position="117"/>
        <end position="137"/>
    </location>
</feature>
<reference evidence="2" key="1">
    <citation type="journal article" date="2015" name="Nature">
        <title>Complex archaea that bridge the gap between prokaryotes and eukaryotes.</title>
        <authorList>
            <person name="Spang A."/>
            <person name="Saw J.H."/>
            <person name="Jorgensen S.L."/>
            <person name="Zaremba-Niedzwiedzka K."/>
            <person name="Martijn J."/>
            <person name="Lind A.E."/>
            <person name="van Eijk R."/>
            <person name="Schleper C."/>
            <person name="Guy L."/>
            <person name="Ettema T.J."/>
        </authorList>
    </citation>
    <scope>NUCLEOTIDE SEQUENCE</scope>
</reference>
<feature type="transmembrane region" description="Helical" evidence="1">
    <location>
        <begin position="52"/>
        <end position="70"/>
    </location>
</feature>
<name>A0A0F9RBW5_9ZZZZ</name>
<dbReference type="EMBL" id="LAZR01000945">
    <property type="protein sequence ID" value="KKN54055.1"/>
    <property type="molecule type" value="Genomic_DNA"/>
</dbReference>
<organism evidence="2">
    <name type="scientific">marine sediment metagenome</name>
    <dbReference type="NCBI Taxonomy" id="412755"/>
    <lineage>
        <taxon>unclassified sequences</taxon>
        <taxon>metagenomes</taxon>
        <taxon>ecological metagenomes</taxon>
    </lineage>
</organism>
<dbReference type="AlphaFoldDB" id="A0A0F9RBW5"/>
<evidence type="ECO:0000256" key="1">
    <source>
        <dbReference type="SAM" id="Phobius"/>
    </source>
</evidence>
<evidence type="ECO:0000313" key="2">
    <source>
        <dbReference type="EMBL" id="KKN54055.1"/>
    </source>
</evidence>
<keyword evidence="1" id="KW-0472">Membrane</keyword>
<protein>
    <recommendedName>
        <fullName evidence="3">DUF4395 domain-containing protein</fullName>
    </recommendedName>
</protein>
<keyword evidence="1" id="KW-0812">Transmembrane</keyword>
<gene>
    <name evidence="2" type="ORF">LCGC14_0596340</name>
</gene>
<sequence>MENADKITINEKIKFGPFQKCPYNKSILLWVFRLGMMIFGTVGLVFLNIWVAVIFLLYSVVIIFWVTPVIHCKYCYYSVKETIVDNKNGKTLEKLLPVDEWIETHLKKHIDCAKRSYPPINILQWLLPIVLITISFFLNFSLIALLSLIGFMGLLAITLLYTKRKVCPTCAFVEECHASF</sequence>